<reference evidence="5" key="1">
    <citation type="submission" date="2015-11" db="EMBL/GenBank/DDBJ databases">
        <authorList>
            <consortium name="Cross-ministerial Strategic Innovation Promotion Program (SIP) consortium"/>
            <person name="Tomihama T."/>
            <person name="Ikenaga M."/>
            <person name="Sakai M."/>
            <person name="Okubo T."/>
            <person name="Ikeda S."/>
        </authorList>
    </citation>
    <scope>NUCLEOTIDE SEQUENCE [LARGE SCALE GENOMIC DNA]</scope>
    <source>
        <strain evidence="5">S58</strain>
    </source>
</reference>
<protein>
    <submittedName>
        <fullName evidence="4">Integrase core domain protein</fullName>
    </submittedName>
</protein>
<evidence type="ECO:0000256" key="2">
    <source>
        <dbReference type="SAM" id="MobiDB-lite"/>
    </source>
</evidence>
<evidence type="ECO:0000313" key="5">
    <source>
        <dbReference type="Proteomes" id="UP000067448"/>
    </source>
</evidence>
<organism evidence="4 5">
    <name type="scientific">Streptomyces scabiei</name>
    <dbReference type="NCBI Taxonomy" id="1930"/>
    <lineage>
        <taxon>Bacteria</taxon>
        <taxon>Bacillati</taxon>
        <taxon>Actinomycetota</taxon>
        <taxon>Actinomycetes</taxon>
        <taxon>Kitasatosporales</taxon>
        <taxon>Streptomycetaceae</taxon>
        <taxon>Streptomyces</taxon>
    </lineage>
</organism>
<reference evidence="4 5" key="2">
    <citation type="journal article" date="2016" name="Genome Announc.">
        <title>Draft Genome Sequences of Streptomyces scabiei S58, Streptomyces turgidiscabies T45, and Streptomyces acidiscabies a10, the Pathogens of Potato Common Scab, Isolated in Japan.</title>
        <authorList>
            <person name="Tomihama T."/>
            <person name="Nishi Y."/>
            <person name="Sakai M."/>
            <person name="Ikenaga M."/>
            <person name="Okubo T."/>
            <person name="Ikeda S."/>
        </authorList>
    </citation>
    <scope>NUCLEOTIDE SEQUENCE [LARGE SCALE GENOMIC DNA]</scope>
    <source>
        <strain evidence="4 5">S58</strain>
    </source>
</reference>
<dbReference type="PROSITE" id="PS50994">
    <property type="entry name" value="INTEGRASE"/>
    <property type="match status" value="1"/>
</dbReference>
<reference evidence="5" key="3">
    <citation type="submission" date="2016-02" db="EMBL/GenBank/DDBJ databases">
        <title>Draft genome of pathogenic Streptomyces sp. in Japan.</title>
        <authorList>
            <person name="Tomihama T."/>
            <person name="Ikenaga M."/>
            <person name="Sakai M."/>
            <person name="Okubo T."/>
            <person name="Ikeda S."/>
        </authorList>
    </citation>
    <scope>NUCLEOTIDE SEQUENCE [LARGE SCALE GENOMIC DNA]</scope>
    <source>
        <strain evidence="5">S58</strain>
    </source>
</reference>
<feature type="domain" description="Integrase catalytic" evidence="3">
    <location>
        <begin position="123"/>
        <end position="198"/>
    </location>
</feature>
<dbReference type="InterPro" id="IPR025948">
    <property type="entry name" value="HTH-like_dom"/>
</dbReference>
<dbReference type="Gene3D" id="3.30.420.10">
    <property type="entry name" value="Ribonuclease H-like superfamily/Ribonuclease H"/>
    <property type="match status" value="1"/>
</dbReference>
<dbReference type="NCBIfam" id="NF033516">
    <property type="entry name" value="transpos_IS3"/>
    <property type="match status" value="1"/>
</dbReference>
<dbReference type="Pfam" id="PF00665">
    <property type="entry name" value="rve"/>
    <property type="match status" value="1"/>
</dbReference>
<dbReference type="InterPro" id="IPR036397">
    <property type="entry name" value="RNaseH_sf"/>
</dbReference>
<dbReference type="Pfam" id="PF13276">
    <property type="entry name" value="HTH_21"/>
    <property type="match status" value="1"/>
</dbReference>
<dbReference type="GO" id="GO:0015074">
    <property type="term" value="P:DNA integration"/>
    <property type="evidence" value="ECO:0007669"/>
    <property type="project" value="InterPro"/>
</dbReference>
<comment type="function">
    <text evidence="1">Involved in the transposition of the insertion sequence.</text>
</comment>
<dbReference type="GO" id="GO:0003676">
    <property type="term" value="F:nucleic acid binding"/>
    <property type="evidence" value="ECO:0007669"/>
    <property type="project" value="InterPro"/>
</dbReference>
<dbReference type="EMBL" id="BCMM01000058">
    <property type="protein sequence ID" value="GAQ67486.1"/>
    <property type="molecule type" value="Genomic_DNA"/>
</dbReference>
<dbReference type="SUPFAM" id="SSF53098">
    <property type="entry name" value="Ribonuclease H-like"/>
    <property type="match status" value="1"/>
</dbReference>
<accession>A0A100JXH3</accession>
<evidence type="ECO:0000259" key="3">
    <source>
        <dbReference type="PROSITE" id="PS50994"/>
    </source>
</evidence>
<comment type="caution">
    <text evidence="4">The sequence shown here is derived from an EMBL/GenBank/DDBJ whole genome shotgun (WGS) entry which is preliminary data.</text>
</comment>
<dbReference type="PANTHER" id="PTHR46889">
    <property type="entry name" value="TRANSPOSASE INSF FOR INSERTION SEQUENCE IS3B-RELATED"/>
    <property type="match status" value="1"/>
</dbReference>
<dbReference type="InterPro" id="IPR048020">
    <property type="entry name" value="Transpos_IS3"/>
</dbReference>
<dbReference type="InterPro" id="IPR001584">
    <property type="entry name" value="Integrase_cat-core"/>
</dbReference>
<dbReference type="AlphaFoldDB" id="A0A100JXH3"/>
<dbReference type="InterPro" id="IPR050900">
    <property type="entry name" value="Transposase_IS3/IS150/IS904"/>
</dbReference>
<evidence type="ECO:0000256" key="1">
    <source>
        <dbReference type="ARBA" id="ARBA00002286"/>
    </source>
</evidence>
<dbReference type="InterPro" id="IPR012337">
    <property type="entry name" value="RNaseH-like_sf"/>
</dbReference>
<sequence length="468" mass="52407">MTVHPFIEAEKHGGHSVKRACELLQVSRTAFYARRTAKPGPRAVRDSELTEKITEVHERSRGTYGVPRVHAALRRQGEDCGRRRIARLMRDAGLQGRHRRRRRLTTIPDPRAAARPDLVVRNFAPDPDGLDTRWCGDITYVATDEGWLYLATVIDIASRRVVGWSTADHLRTELVADALTAACRERRPARPVIFHSDRCCPVHQSAIRHAGKGVRRPPVRRPHRAVLGQRARRVVLRHHQTGIARHEPLAQPGRCPHRDLRLHRGLVQLAPTAQQPRLPQPRRIRDRARSLTTTPMVSVKAEQAQSPRQLGGCRHTPAGTHAGFGGTDRQGRVSGPEHRQQVDVGRLYEGPEVLKHACRTREMSDGPIRVARGDPGAADAEQRMRPEVRGWSASNVSAHQAGRCPRDSWGSFRKPYSRGGVTSFAVRESTFVAQFRTGRSWSGRPLISTAVRLRRCAAWTVWPAAMAA</sequence>
<feature type="region of interest" description="Disordered" evidence="2">
    <location>
        <begin position="318"/>
        <end position="340"/>
    </location>
</feature>
<dbReference type="Proteomes" id="UP000067448">
    <property type="component" value="Unassembled WGS sequence"/>
</dbReference>
<name>A0A100JXH3_STRSC</name>
<evidence type="ECO:0000313" key="4">
    <source>
        <dbReference type="EMBL" id="GAQ67486.1"/>
    </source>
</evidence>
<proteinExistence type="predicted"/>
<feature type="compositionally biased region" description="Basic and acidic residues" evidence="2">
    <location>
        <begin position="329"/>
        <end position="340"/>
    </location>
</feature>
<dbReference type="PANTHER" id="PTHR46889:SF4">
    <property type="entry name" value="TRANSPOSASE INSO FOR INSERTION SEQUENCE ELEMENT IS911B-RELATED"/>
    <property type="match status" value="1"/>
</dbReference>
<gene>
    <name evidence="4" type="ORF">SsS58_07941</name>
</gene>
<dbReference type="OrthoDB" id="4330255at2"/>